<evidence type="ECO:0000256" key="2">
    <source>
        <dbReference type="ARBA" id="ARBA00022908"/>
    </source>
</evidence>
<evidence type="ECO:0000313" key="7">
    <source>
        <dbReference type="Proteomes" id="UP000286351"/>
    </source>
</evidence>
<dbReference type="InterPro" id="IPR050090">
    <property type="entry name" value="Tyrosine_recombinase_XerCD"/>
</dbReference>
<evidence type="ECO:0000259" key="5">
    <source>
        <dbReference type="PROSITE" id="PS51898"/>
    </source>
</evidence>
<reference evidence="6 7" key="1">
    <citation type="submission" date="2016-10" db="EMBL/GenBank/DDBJ databases">
        <title>Comparative genome analysis of multiple Pseudomonas spp. focuses on biocontrol and plant growth promoting traits.</title>
        <authorList>
            <person name="Tao X.-Y."/>
            <person name="Taylor C.G."/>
        </authorList>
    </citation>
    <scope>NUCLEOTIDE SEQUENCE [LARGE SCALE GENOMIC DNA]</scope>
    <source>
        <strain evidence="6 7">38D4</strain>
    </source>
</reference>
<sequence length="209" mass="24212">MNTIARYSHQPWNKAKLVGQKAPLRVRDIWAIRVRLQLAEKTRDLALFNLAIDSKLRACDLTKLRVRDIAHGEHVSSRAIVMQQKTQHSVQFEITEQTRTVLEAWMHRARLRSEDFLFPSRLHASDHLSTRQYARIVKAWVTAIGLDPTMYGTHTLRRTKASLIYRRTKNLRAVQLLLGHTKLESTVRYLGIEVDDALEMAEQTEADHP</sequence>
<dbReference type="AlphaFoldDB" id="A0A423JRP1"/>
<evidence type="ECO:0000256" key="1">
    <source>
        <dbReference type="ARBA" id="ARBA00008857"/>
    </source>
</evidence>
<dbReference type="PANTHER" id="PTHR30349:SF41">
    <property type="entry name" value="INTEGRASE_RECOMBINASE PROTEIN MJ0367-RELATED"/>
    <property type="match status" value="1"/>
</dbReference>
<dbReference type="Pfam" id="PF00589">
    <property type="entry name" value="Phage_integrase"/>
    <property type="match status" value="1"/>
</dbReference>
<dbReference type="PANTHER" id="PTHR30349">
    <property type="entry name" value="PHAGE INTEGRASE-RELATED"/>
    <property type="match status" value="1"/>
</dbReference>
<keyword evidence="2" id="KW-0229">DNA integration</keyword>
<evidence type="ECO:0000313" key="6">
    <source>
        <dbReference type="EMBL" id="RON40327.1"/>
    </source>
</evidence>
<dbReference type="Proteomes" id="UP000286351">
    <property type="component" value="Unassembled WGS sequence"/>
</dbReference>
<dbReference type="GO" id="GO:0006310">
    <property type="term" value="P:DNA recombination"/>
    <property type="evidence" value="ECO:0007669"/>
    <property type="project" value="UniProtKB-KW"/>
</dbReference>
<dbReference type="SUPFAM" id="SSF56349">
    <property type="entry name" value="DNA breaking-rejoining enzymes"/>
    <property type="match status" value="1"/>
</dbReference>
<comment type="similarity">
    <text evidence="1">Belongs to the 'phage' integrase family.</text>
</comment>
<keyword evidence="4" id="KW-0233">DNA recombination</keyword>
<evidence type="ECO:0000256" key="4">
    <source>
        <dbReference type="ARBA" id="ARBA00023172"/>
    </source>
</evidence>
<dbReference type="PROSITE" id="PS51898">
    <property type="entry name" value="TYR_RECOMBINASE"/>
    <property type="match status" value="1"/>
</dbReference>
<dbReference type="GO" id="GO:0003677">
    <property type="term" value="F:DNA binding"/>
    <property type="evidence" value="ECO:0007669"/>
    <property type="project" value="UniProtKB-KW"/>
</dbReference>
<dbReference type="GO" id="GO:0015074">
    <property type="term" value="P:DNA integration"/>
    <property type="evidence" value="ECO:0007669"/>
    <property type="project" value="UniProtKB-KW"/>
</dbReference>
<dbReference type="EMBL" id="MOBO01000006">
    <property type="protein sequence ID" value="RON40327.1"/>
    <property type="molecule type" value="Genomic_DNA"/>
</dbReference>
<dbReference type="Gene3D" id="1.10.443.10">
    <property type="entry name" value="Intergrase catalytic core"/>
    <property type="match status" value="1"/>
</dbReference>
<name>A0A423JRP1_9PSED</name>
<protein>
    <submittedName>
        <fullName evidence="6">Integrase</fullName>
    </submittedName>
</protein>
<gene>
    <name evidence="6" type="ORF">BK664_07120</name>
</gene>
<dbReference type="RefSeq" id="WP_123365184.1">
    <property type="nucleotide sequence ID" value="NZ_MOBO01000006.1"/>
</dbReference>
<evidence type="ECO:0000256" key="3">
    <source>
        <dbReference type="ARBA" id="ARBA00023125"/>
    </source>
</evidence>
<keyword evidence="3" id="KW-0238">DNA-binding</keyword>
<proteinExistence type="inferred from homology"/>
<dbReference type="InterPro" id="IPR013762">
    <property type="entry name" value="Integrase-like_cat_sf"/>
</dbReference>
<accession>A0A423JRP1</accession>
<organism evidence="6 7">
    <name type="scientific">Pseudomonas brassicacearum</name>
    <dbReference type="NCBI Taxonomy" id="930166"/>
    <lineage>
        <taxon>Bacteria</taxon>
        <taxon>Pseudomonadati</taxon>
        <taxon>Pseudomonadota</taxon>
        <taxon>Gammaproteobacteria</taxon>
        <taxon>Pseudomonadales</taxon>
        <taxon>Pseudomonadaceae</taxon>
        <taxon>Pseudomonas</taxon>
    </lineage>
</organism>
<comment type="caution">
    <text evidence="6">The sequence shown here is derived from an EMBL/GenBank/DDBJ whole genome shotgun (WGS) entry which is preliminary data.</text>
</comment>
<feature type="domain" description="Tyr recombinase" evidence="5">
    <location>
        <begin position="21"/>
        <end position="205"/>
    </location>
</feature>
<dbReference type="InterPro" id="IPR011010">
    <property type="entry name" value="DNA_brk_join_enz"/>
</dbReference>
<dbReference type="InterPro" id="IPR002104">
    <property type="entry name" value="Integrase_catalytic"/>
</dbReference>